<protein>
    <submittedName>
        <fullName evidence="1">Uncharacterized protein</fullName>
    </submittedName>
</protein>
<evidence type="ECO:0000313" key="1">
    <source>
        <dbReference type="EMBL" id="KAI5059292.1"/>
    </source>
</evidence>
<reference evidence="1" key="1">
    <citation type="submission" date="2021-01" db="EMBL/GenBank/DDBJ databases">
        <title>Adiantum capillus-veneris genome.</title>
        <authorList>
            <person name="Fang Y."/>
            <person name="Liao Q."/>
        </authorList>
    </citation>
    <scope>NUCLEOTIDE SEQUENCE</scope>
    <source>
        <strain evidence="1">H3</strain>
        <tissue evidence="1">Leaf</tissue>
    </source>
</reference>
<organism evidence="1 2">
    <name type="scientific">Adiantum capillus-veneris</name>
    <name type="common">Maidenhair fern</name>
    <dbReference type="NCBI Taxonomy" id="13818"/>
    <lineage>
        <taxon>Eukaryota</taxon>
        <taxon>Viridiplantae</taxon>
        <taxon>Streptophyta</taxon>
        <taxon>Embryophyta</taxon>
        <taxon>Tracheophyta</taxon>
        <taxon>Polypodiopsida</taxon>
        <taxon>Polypodiidae</taxon>
        <taxon>Polypodiales</taxon>
        <taxon>Pteridineae</taxon>
        <taxon>Pteridaceae</taxon>
        <taxon>Vittarioideae</taxon>
        <taxon>Adiantum</taxon>
    </lineage>
</organism>
<sequence length="102" mass="11424">MWSVLEHYVHGSTNFLALAMENKCGIKDCNKLGFACPTQVEGKPLSAAAVQHSLPTKSTIPCATQWLSPTTFVARCSVLLSQPRRSRVRADRKRNWVLNQRL</sequence>
<dbReference type="Proteomes" id="UP000886520">
    <property type="component" value="Chromosome 25"/>
</dbReference>
<accession>A0A9D4U188</accession>
<evidence type="ECO:0000313" key="2">
    <source>
        <dbReference type="Proteomes" id="UP000886520"/>
    </source>
</evidence>
<comment type="caution">
    <text evidence="1">The sequence shown here is derived from an EMBL/GenBank/DDBJ whole genome shotgun (WGS) entry which is preliminary data.</text>
</comment>
<keyword evidence="2" id="KW-1185">Reference proteome</keyword>
<dbReference type="EMBL" id="JABFUD020000025">
    <property type="protein sequence ID" value="KAI5059292.1"/>
    <property type="molecule type" value="Genomic_DNA"/>
</dbReference>
<name>A0A9D4U188_ADICA</name>
<proteinExistence type="predicted"/>
<gene>
    <name evidence="1" type="ORF">GOP47_0025611</name>
</gene>
<dbReference type="AlphaFoldDB" id="A0A9D4U188"/>